<dbReference type="PANTHER" id="PTHR13291:SF0">
    <property type="entry name" value="JOSEPHIN-LIKE PROTEIN"/>
    <property type="match status" value="1"/>
</dbReference>
<evidence type="ECO:0000256" key="9">
    <source>
        <dbReference type="ARBA" id="ARBA00069892"/>
    </source>
</evidence>
<dbReference type="Proteomes" id="UP001153712">
    <property type="component" value="Chromosome 12"/>
</dbReference>
<evidence type="ECO:0000313" key="13">
    <source>
        <dbReference type="EMBL" id="CAG9856315.1"/>
    </source>
</evidence>
<dbReference type="PANTHER" id="PTHR13291">
    <property type="entry name" value="JOSEPHIN 1, 2"/>
    <property type="match status" value="1"/>
</dbReference>
<gene>
    <name evidence="13" type="ORF">PHYEVI_LOCUS2738</name>
</gene>
<evidence type="ECO:0000313" key="14">
    <source>
        <dbReference type="Proteomes" id="UP001153712"/>
    </source>
</evidence>
<dbReference type="PROSITE" id="PS50957">
    <property type="entry name" value="JOSEPHIN"/>
    <property type="match status" value="1"/>
</dbReference>
<comment type="function">
    <text evidence="8">Cleaves 'Lys-63'-linked poly-ubiquitin chains, and with lesser efficiency 'Lys-48'-linked poly-ubiquitin chains (in vitro). May act as a deubiquitinating enzyme.</text>
</comment>
<evidence type="ECO:0000256" key="2">
    <source>
        <dbReference type="ARBA" id="ARBA00004514"/>
    </source>
</evidence>
<comment type="catalytic activity">
    <reaction evidence="1">
        <text>Thiol-dependent hydrolysis of ester, thioester, amide, peptide and isopeptide bonds formed by the C-terminal Gly of ubiquitin (a 76-residue protein attached to proteins as an intracellular targeting signal).</text>
        <dbReference type="EC" id="3.4.19.12"/>
    </reaction>
</comment>
<reference evidence="13" key="1">
    <citation type="submission" date="2022-01" db="EMBL/GenBank/DDBJ databases">
        <authorList>
            <person name="King R."/>
        </authorList>
    </citation>
    <scope>NUCLEOTIDE SEQUENCE</scope>
</reference>
<evidence type="ECO:0000256" key="11">
    <source>
        <dbReference type="PROSITE-ProRule" id="PRU00331"/>
    </source>
</evidence>
<dbReference type="Gene3D" id="3.90.70.40">
    <property type="match status" value="1"/>
</dbReference>
<evidence type="ECO:0000256" key="7">
    <source>
        <dbReference type="ARBA" id="ARBA00022801"/>
    </source>
</evidence>
<dbReference type="EC" id="3.4.19.12" evidence="3"/>
<feature type="domain" description="Josephin" evidence="12">
    <location>
        <begin position="1"/>
        <end position="179"/>
    </location>
</feature>
<dbReference type="InterPro" id="IPR006155">
    <property type="entry name" value="Josephin"/>
</dbReference>
<evidence type="ECO:0000256" key="6">
    <source>
        <dbReference type="ARBA" id="ARBA00022786"/>
    </source>
</evidence>
<name>A0A9N9TK46_PHYSR</name>
<dbReference type="AlphaFoldDB" id="A0A9N9TK46"/>
<dbReference type="InterPro" id="IPR040053">
    <property type="entry name" value="JOSD1/2"/>
</dbReference>
<comment type="subcellular location">
    <subcellularLocation>
        <location evidence="2">Cytoplasm</location>
        <location evidence="2">Cytosol</location>
    </subcellularLocation>
</comment>
<dbReference type="SMART" id="SM01246">
    <property type="entry name" value="Josephin"/>
    <property type="match status" value="1"/>
</dbReference>
<evidence type="ECO:0000259" key="12">
    <source>
        <dbReference type="PROSITE" id="PS50957"/>
    </source>
</evidence>
<dbReference type="GO" id="GO:0016579">
    <property type="term" value="P:protein deubiquitination"/>
    <property type="evidence" value="ECO:0007669"/>
    <property type="project" value="InterPro"/>
</dbReference>
<keyword evidence="4" id="KW-0963">Cytoplasm</keyword>
<dbReference type="EMBL" id="OU900105">
    <property type="protein sequence ID" value="CAG9856315.1"/>
    <property type="molecule type" value="Genomic_DNA"/>
</dbReference>
<dbReference type="Pfam" id="PF02099">
    <property type="entry name" value="Josephin"/>
    <property type="match status" value="1"/>
</dbReference>
<feature type="active site" evidence="11">
    <location>
        <position position="131"/>
    </location>
</feature>
<evidence type="ECO:0000256" key="8">
    <source>
        <dbReference type="ARBA" id="ARBA00058284"/>
    </source>
</evidence>
<organism evidence="13 14">
    <name type="scientific">Phyllotreta striolata</name>
    <name type="common">Striped flea beetle</name>
    <name type="synonym">Crioceris striolata</name>
    <dbReference type="NCBI Taxonomy" id="444603"/>
    <lineage>
        <taxon>Eukaryota</taxon>
        <taxon>Metazoa</taxon>
        <taxon>Ecdysozoa</taxon>
        <taxon>Arthropoda</taxon>
        <taxon>Hexapoda</taxon>
        <taxon>Insecta</taxon>
        <taxon>Pterygota</taxon>
        <taxon>Neoptera</taxon>
        <taxon>Endopterygota</taxon>
        <taxon>Coleoptera</taxon>
        <taxon>Polyphaga</taxon>
        <taxon>Cucujiformia</taxon>
        <taxon>Chrysomeloidea</taxon>
        <taxon>Chrysomelidae</taxon>
        <taxon>Galerucinae</taxon>
        <taxon>Alticini</taxon>
        <taxon>Phyllotreta</taxon>
    </lineage>
</organism>
<evidence type="ECO:0000256" key="10">
    <source>
        <dbReference type="ARBA" id="ARBA00077222"/>
    </source>
</evidence>
<keyword evidence="14" id="KW-1185">Reference proteome</keyword>
<protein>
    <recommendedName>
        <fullName evidence="9">Josephin-2</fullName>
        <ecNumber evidence="3">3.4.19.12</ecNumber>
    </recommendedName>
    <alternativeName>
        <fullName evidence="10">Josephin domain-containing protein 2</fullName>
    </alternativeName>
</protein>
<sequence length="203" mass="23655">MSVIYHEKQIRELCALHALNNLFQSKGAFTKEEFDSICKSLSPDNWINPHRSALGLGNYDINVIMKALQNRGYEAIWFDKRKDPGCLDLARIDGFILNIPSDYKISFITIPLKRRHWITLKKINGKFYNLDSKLDNPQQIGEDSEFLCYLREEMDSLDKELFLVVSEEVAKNQSWLKDRNSCYSQTNCRDVVEVQLKDLERGN</sequence>
<accession>A0A9N9TK46</accession>
<dbReference type="GO" id="GO:0004843">
    <property type="term" value="F:cysteine-type deubiquitinase activity"/>
    <property type="evidence" value="ECO:0007669"/>
    <property type="project" value="UniProtKB-EC"/>
</dbReference>
<dbReference type="GO" id="GO:0006508">
    <property type="term" value="P:proteolysis"/>
    <property type="evidence" value="ECO:0007669"/>
    <property type="project" value="UniProtKB-KW"/>
</dbReference>
<keyword evidence="5" id="KW-0645">Protease</keyword>
<evidence type="ECO:0000256" key="1">
    <source>
        <dbReference type="ARBA" id="ARBA00000707"/>
    </source>
</evidence>
<dbReference type="FunFam" id="3.90.70.40:FF:000003">
    <property type="entry name" value="josephin-2 isoform X1"/>
    <property type="match status" value="1"/>
</dbReference>
<evidence type="ECO:0000256" key="3">
    <source>
        <dbReference type="ARBA" id="ARBA00012759"/>
    </source>
</evidence>
<proteinExistence type="predicted"/>
<feature type="active site" evidence="11">
    <location>
        <position position="116"/>
    </location>
</feature>
<keyword evidence="7 11" id="KW-0378">Hydrolase</keyword>
<dbReference type="OrthoDB" id="422700at2759"/>
<evidence type="ECO:0000256" key="5">
    <source>
        <dbReference type="ARBA" id="ARBA00022670"/>
    </source>
</evidence>
<feature type="active site" evidence="11">
    <location>
        <position position="14"/>
    </location>
</feature>
<evidence type="ECO:0000256" key="4">
    <source>
        <dbReference type="ARBA" id="ARBA00022490"/>
    </source>
</evidence>
<keyword evidence="6" id="KW-0833">Ubl conjugation pathway</keyword>
<dbReference type="GO" id="GO:0005829">
    <property type="term" value="C:cytosol"/>
    <property type="evidence" value="ECO:0007669"/>
    <property type="project" value="UniProtKB-SubCell"/>
</dbReference>